<dbReference type="Gene3D" id="1.10.1040.20">
    <property type="entry name" value="ProC-like, C-terminal domain"/>
    <property type="match status" value="1"/>
</dbReference>
<dbReference type="Pfam" id="PF10728">
    <property type="entry name" value="DUF2520"/>
    <property type="match status" value="1"/>
</dbReference>
<dbReference type="OrthoDB" id="9810755at2"/>
<feature type="domain" description="DUF2520" evidence="2">
    <location>
        <begin position="136"/>
        <end position="260"/>
    </location>
</feature>
<dbReference type="SUPFAM" id="SSF51735">
    <property type="entry name" value="NAD(P)-binding Rossmann-fold domains"/>
    <property type="match status" value="1"/>
</dbReference>
<dbReference type="SUPFAM" id="SSF48179">
    <property type="entry name" value="6-phosphogluconate dehydrogenase C-terminal domain-like"/>
    <property type="match status" value="1"/>
</dbReference>
<accession>A0A0A2F8M9</accession>
<dbReference type="AlphaFoldDB" id="A0A0A2F8M9"/>
<organism evidence="3 4">
    <name type="scientific">Porphyromonas gulae</name>
    <dbReference type="NCBI Taxonomy" id="111105"/>
    <lineage>
        <taxon>Bacteria</taxon>
        <taxon>Pseudomonadati</taxon>
        <taxon>Bacteroidota</taxon>
        <taxon>Bacteroidia</taxon>
        <taxon>Bacteroidales</taxon>
        <taxon>Porphyromonadaceae</taxon>
        <taxon>Porphyromonas</taxon>
    </lineage>
</organism>
<sequence length="270" mass="29579">MIDPVGLPDTFVRIVLVGSGNLATRTALALSEAGNPPIQVWSRCAEHAARLASMLPGATATDRVEELLCDADLYLLAVSDHALESVAASLPSTTGIWAHTAGSMPMDALRPYHETIGVFYPLQTFSRERRVDYSSIPIYIEGSDEAVVRLLESVARLISGSVLRCTSEQRLYLHLAAVFACNFTNHLYALSEQMLAVHGLPPRSLAPLIAETAAKVQEMSATEAQTGPAKRDDTNTLQKHLGLLDPYPDWQEIYRMLSDSIRKMYGPKEQ</sequence>
<dbReference type="eggNOG" id="COG5495">
    <property type="taxonomic scope" value="Bacteria"/>
</dbReference>
<dbReference type="InterPro" id="IPR028939">
    <property type="entry name" value="P5C_Rdtase_cat_N"/>
</dbReference>
<dbReference type="PANTHER" id="PTHR40459:SF1">
    <property type="entry name" value="CONSERVED HYPOTHETICAL ALANINE AND LEUCINE RICH PROTEIN"/>
    <property type="match status" value="1"/>
</dbReference>
<dbReference type="EMBL" id="JRAI01000036">
    <property type="protein sequence ID" value="KGN86427.1"/>
    <property type="molecule type" value="Genomic_DNA"/>
</dbReference>
<dbReference type="STRING" id="111105.HR09_05090"/>
<gene>
    <name evidence="3" type="ORF">HR08_03685</name>
</gene>
<dbReference type="Pfam" id="PF03807">
    <property type="entry name" value="F420_oxidored"/>
    <property type="match status" value="1"/>
</dbReference>
<evidence type="ECO:0000259" key="1">
    <source>
        <dbReference type="Pfam" id="PF03807"/>
    </source>
</evidence>
<evidence type="ECO:0000313" key="3">
    <source>
        <dbReference type="EMBL" id="KGN86427.1"/>
    </source>
</evidence>
<evidence type="ECO:0000259" key="2">
    <source>
        <dbReference type="Pfam" id="PF10728"/>
    </source>
</evidence>
<feature type="domain" description="Pyrroline-5-carboxylate reductase catalytic N-terminal" evidence="1">
    <location>
        <begin position="13"/>
        <end position="90"/>
    </location>
</feature>
<dbReference type="PANTHER" id="PTHR40459">
    <property type="entry name" value="CONSERVED HYPOTHETICAL ALANINE AND LEUCINE RICH PROTEIN"/>
    <property type="match status" value="1"/>
</dbReference>
<dbReference type="InterPro" id="IPR008927">
    <property type="entry name" value="6-PGluconate_DH-like_C_sf"/>
</dbReference>
<comment type="caution">
    <text evidence="3">The sequence shown here is derived from an EMBL/GenBank/DDBJ whole genome shotgun (WGS) entry which is preliminary data.</text>
</comment>
<dbReference type="InterPro" id="IPR018931">
    <property type="entry name" value="DUF2520"/>
</dbReference>
<dbReference type="InterPro" id="IPR036291">
    <property type="entry name" value="NAD(P)-bd_dom_sf"/>
</dbReference>
<protein>
    <submittedName>
        <fullName evidence="3">F420-dependent NADP oxidoreductase</fullName>
    </submittedName>
</protein>
<dbReference type="Gene3D" id="3.40.50.720">
    <property type="entry name" value="NAD(P)-binding Rossmann-like Domain"/>
    <property type="match status" value="1"/>
</dbReference>
<evidence type="ECO:0000313" key="4">
    <source>
        <dbReference type="Proteomes" id="UP000030130"/>
    </source>
</evidence>
<dbReference type="RefSeq" id="WP_039420573.1">
    <property type="nucleotide sequence ID" value="NZ_JRAI01000036.1"/>
</dbReference>
<dbReference type="Proteomes" id="UP000030130">
    <property type="component" value="Unassembled WGS sequence"/>
</dbReference>
<proteinExistence type="predicted"/>
<name>A0A0A2F8M9_9PORP</name>
<dbReference type="InterPro" id="IPR037108">
    <property type="entry name" value="TM1727-like_C_sf"/>
</dbReference>
<reference evidence="3 4" key="1">
    <citation type="submission" date="2014-08" db="EMBL/GenBank/DDBJ databases">
        <title>Porphyromonas gulae strain:COT-052_OH1451 Genome sequencing.</title>
        <authorList>
            <person name="Wallis C."/>
            <person name="Deusch O."/>
            <person name="O'Flynn C."/>
            <person name="Davis I."/>
            <person name="Jospin G."/>
            <person name="Darling A.E."/>
            <person name="Coil D.A."/>
            <person name="Alexiev A."/>
            <person name="Horsfall A."/>
            <person name="Kirkwood N."/>
            <person name="Harris S."/>
            <person name="Eisen J.A."/>
        </authorList>
    </citation>
    <scope>NUCLEOTIDE SEQUENCE [LARGE SCALE GENOMIC DNA]</scope>
    <source>
        <strain evidence="4">COT-052 OH1451</strain>
    </source>
</reference>